<sequence>MSPNTIQKGSHILVTGVTGFIATHVAKQLLKAGYRVTGTARNQAKADALKTALAEYGSDKFKILITGDLEKEGAFDEAVKDVDAIAHTASPVTFTSEDPLRDVINPAVNGTISLLHSAQKYGKNVKHIVVTSSVVSVGSGNLDHPYTYTEKDWNDGAYEKVRHWKKGDPIDGSTTYAASKNQAERALWKFQQDESPKFTINTILPALNIGRLIPTPKSAAEVTGTPGMIAVYYSGKVDLKTAPDMPHVDVEDVALAHVRAIEKGSETNGERFILAAGTYDPQQIVDILRKHYPERKDIIPEGTPGNYKQHDQTFDGSKATRVLGIEYKSLETSLIELFDDVKQLY</sequence>
<dbReference type="AlphaFoldDB" id="A0A8H7UMU8"/>
<gene>
    <name evidence="4" type="ORF">INT44_002351</name>
</gene>
<dbReference type="Proteomes" id="UP000612746">
    <property type="component" value="Unassembled WGS sequence"/>
</dbReference>
<comment type="similarity">
    <text evidence="2">Belongs to the NAD(P)-dependent epimerase/dehydratase family. Dihydroflavonol-4-reductase subfamily.</text>
</comment>
<dbReference type="InterPro" id="IPR001509">
    <property type="entry name" value="Epimerase_deHydtase"/>
</dbReference>
<protein>
    <recommendedName>
        <fullName evidence="3">NAD-dependent epimerase/dehydratase domain-containing protein</fullName>
    </recommendedName>
</protein>
<evidence type="ECO:0000256" key="2">
    <source>
        <dbReference type="ARBA" id="ARBA00023445"/>
    </source>
</evidence>
<comment type="caution">
    <text evidence="4">The sequence shown here is derived from an EMBL/GenBank/DDBJ whole genome shotgun (WGS) entry which is preliminary data.</text>
</comment>
<evidence type="ECO:0000313" key="5">
    <source>
        <dbReference type="Proteomes" id="UP000612746"/>
    </source>
</evidence>
<accession>A0A8H7UMU8</accession>
<feature type="domain" description="NAD-dependent epimerase/dehydratase" evidence="3">
    <location>
        <begin position="12"/>
        <end position="272"/>
    </location>
</feature>
<reference evidence="4" key="1">
    <citation type="submission" date="2020-12" db="EMBL/GenBank/DDBJ databases">
        <title>Metabolic potential, ecology and presence of endohyphal bacteria is reflected in genomic diversity of Mucoromycotina.</title>
        <authorList>
            <person name="Muszewska A."/>
            <person name="Okrasinska A."/>
            <person name="Steczkiewicz K."/>
            <person name="Drgas O."/>
            <person name="Orlowska M."/>
            <person name="Perlinska-Lenart U."/>
            <person name="Aleksandrzak-Piekarczyk T."/>
            <person name="Szatraj K."/>
            <person name="Zielenkiewicz U."/>
            <person name="Pilsyk S."/>
            <person name="Malc E."/>
            <person name="Mieczkowski P."/>
            <person name="Kruszewska J.S."/>
            <person name="Biernat P."/>
            <person name="Pawlowska J."/>
        </authorList>
    </citation>
    <scope>NUCLEOTIDE SEQUENCE</scope>
    <source>
        <strain evidence="4">WA0000051536</strain>
    </source>
</reference>
<evidence type="ECO:0000259" key="3">
    <source>
        <dbReference type="Pfam" id="PF01370"/>
    </source>
</evidence>
<dbReference type="Pfam" id="PF01370">
    <property type="entry name" value="Epimerase"/>
    <property type="match status" value="1"/>
</dbReference>
<proteinExistence type="inferred from homology"/>
<dbReference type="PANTHER" id="PTHR10366:SF564">
    <property type="entry name" value="STEROL-4-ALPHA-CARBOXYLATE 3-DEHYDROGENASE, DECARBOXYLATING"/>
    <property type="match status" value="1"/>
</dbReference>
<dbReference type="EMBL" id="JAEPRA010000005">
    <property type="protein sequence ID" value="KAG2185558.1"/>
    <property type="molecule type" value="Genomic_DNA"/>
</dbReference>
<dbReference type="OrthoDB" id="2735536at2759"/>
<dbReference type="InterPro" id="IPR036291">
    <property type="entry name" value="NAD(P)-bd_dom_sf"/>
</dbReference>
<organism evidence="4 5">
    <name type="scientific">Umbelopsis vinacea</name>
    <dbReference type="NCBI Taxonomy" id="44442"/>
    <lineage>
        <taxon>Eukaryota</taxon>
        <taxon>Fungi</taxon>
        <taxon>Fungi incertae sedis</taxon>
        <taxon>Mucoromycota</taxon>
        <taxon>Mucoromycotina</taxon>
        <taxon>Umbelopsidomycetes</taxon>
        <taxon>Umbelopsidales</taxon>
        <taxon>Umbelopsidaceae</taxon>
        <taxon>Umbelopsis</taxon>
    </lineage>
</organism>
<evidence type="ECO:0000256" key="1">
    <source>
        <dbReference type="ARBA" id="ARBA00023002"/>
    </source>
</evidence>
<dbReference type="PANTHER" id="PTHR10366">
    <property type="entry name" value="NAD DEPENDENT EPIMERASE/DEHYDRATASE"/>
    <property type="match status" value="1"/>
</dbReference>
<dbReference type="GO" id="GO:0016616">
    <property type="term" value="F:oxidoreductase activity, acting on the CH-OH group of donors, NAD or NADP as acceptor"/>
    <property type="evidence" value="ECO:0007669"/>
    <property type="project" value="TreeGrafter"/>
</dbReference>
<evidence type="ECO:0000313" key="4">
    <source>
        <dbReference type="EMBL" id="KAG2185558.1"/>
    </source>
</evidence>
<keyword evidence="5" id="KW-1185">Reference proteome</keyword>
<dbReference type="InterPro" id="IPR050425">
    <property type="entry name" value="NAD(P)_dehydrat-like"/>
</dbReference>
<dbReference type="Gene3D" id="3.40.50.720">
    <property type="entry name" value="NAD(P)-binding Rossmann-like Domain"/>
    <property type="match status" value="1"/>
</dbReference>
<keyword evidence="1" id="KW-0560">Oxidoreductase</keyword>
<dbReference type="SUPFAM" id="SSF51735">
    <property type="entry name" value="NAD(P)-binding Rossmann-fold domains"/>
    <property type="match status" value="1"/>
</dbReference>
<name>A0A8H7UMU8_9FUNG</name>